<evidence type="ECO:0000256" key="1">
    <source>
        <dbReference type="ARBA" id="ARBA00004496"/>
    </source>
</evidence>
<evidence type="ECO:0000256" key="4">
    <source>
        <dbReference type="SAM" id="MobiDB-lite"/>
    </source>
</evidence>
<accession>A0A0C2TP08</accession>
<reference evidence="5 6" key="1">
    <citation type="submission" date="2014-04" db="EMBL/GenBank/DDBJ databases">
        <title>Evolutionary Origins and Diversification of the Mycorrhizal Mutualists.</title>
        <authorList>
            <consortium name="DOE Joint Genome Institute"/>
            <consortium name="Mycorrhizal Genomics Consortium"/>
            <person name="Kohler A."/>
            <person name="Kuo A."/>
            <person name="Nagy L.G."/>
            <person name="Floudas D."/>
            <person name="Copeland A."/>
            <person name="Barry K.W."/>
            <person name="Cichocki N."/>
            <person name="Veneault-Fourrey C."/>
            <person name="LaButti K."/>
            <person name="Lindquist E.A."/>
            <person name="Lipzen A."/>
            <person name="Lundell T."/>
            <person name="Morin E."/>
            <person name="Murat C."/>
            <person name="Riley R."/>
            <person name="Ohm R."/>
            <person name="Sun H."/>
            <person name="Tunlid A."/>
            <person name="Henrissat B."/>
            <person name="Grigoriev I.V."/>
            <person name="Hibbett D.S."/>
            <person name="Martin F."/>
        </authorList>
    </citation>
    <scope>NUCLEOTIDE SEQUENCE [LARGE SCALE GENOMIC DNA]</scope>
    <source>
        <strain evidence="5 6">Koide BX008</strain>
    </source>
</reference>
<dbReference type="OrthoDB" id="4977at2759"/>
<dbReference type="InParanoid" id="A0A0C2TP08"/>
<dbReference type="Pfam" id="PF04912">
    <property type="entry name" value="Dynamitin"/>
    <property type="match status" value="1"/>
</dbReference>
<evidence type="ECO:0000256" key="3">
    <source>
        <dbReference type="SAM" id="Coils"/>
    </source>
</evidence>
<feature type="compositionally biased region" description="Polar residues" evidence="4">
    <location>
        <begin position="41"/>
        <end position="53"/>
    </location>
</feature>
<comment type="subcellular location">
    <subcellularLocation>
        <location evidence="1">Cytoplasm</location>
    </subcellularLocation>
</comment>
<keyword evidence="3" id="KW-0175">Coiled coil</keyword>
<dbReference type="HOGENOM" id="CLU_033559_0_0_1"/>
<sequence length="402" mass="44926">MNSKYADLPDIDTAPDIYETEDALPASQNTKGESSDEEPSSRQNVRNGRQGNGASREELDTGSLMRANEASRQFNRAEKRQRRSRLLYAYPSSSSSSRSSSPEGRPAQTQKPIPLPQRLRALQTELTALEHELADPSNSLLHKEREESVDPGELIKGLVDVRGRLDKIRKDKEGRGKLLNAIIGDPSSHVNETTVDAHPGKQTITDEKSTIRTIIEMDRRVGDLETVIGSSNFALDEMTPMPHPLLPFMTRLNNQLMVLTQPRHVDSISRRLKLLLSDLDRLSVSQHHRRQTSQTPTNPSTIQDQLCPILSRLNPFLSQIPHILTRLRTLSALHGAASEFQGTLAGLEAEGARTRDSLQELQHALDQVEASISENRDVVKDNVTGLEKRIDELMRRLDSVTQ</sequence>
<dbReference type="PANTHER" id="PTHR15346">
    <property type="entry name" value="DYNACTIN SUBUNIT"/>
    <property type="match status" value="1"/>
</dbReference>
<dbReference type="STRING" id="946122.A0A0C2TP08"/>
<evidence type="ECO:0008006" key="7">
    <source>
        <dbReference type="Google" id="ProtNLM"/>
    </source>
</evidence>
<keyword evidence="2" id="KW-0963">Cytoplasm</keyword>
<proteinExistence type="predicted"/>
<dbReference type="Proteomes" id="UP000054549">
    <property type="component" value="Unassembled WGS sequence"/>
</dbReference>
<evidence type="ECO:0000256" key="2">
    <source>
        <dbReference type="ARBA" id="ARBA00022490"/>
    </source>
</evidence>
<feature type="region of interest" description="Disordered" evidence="4">
    <location>
        <begin position="1"/>
        <end position="117"/>
    </location>
</feature>
<dbReference type="GO" id="GO:0005869">
    <property type="term" value="C:dynactin complex"/>
    <property type="evidence" value="ECO:0007669"/>
    <property type="project" value="InterPro"/>
</dbReference>
<feature type="coiled-coil region" evidence="3">
    <location>
        <begin position="344"/>
        <end position="396"/>
    </location>
</feature>
<evidence type="ECO:0000313" key="6">
    <source>
        <dbReference type="Proteomes" id="UP000054549"/>
    </source>
</evidence>
<evidence type="ECO:0000313" key="5">
    <source>
        <dbReference type="EMBL" id="KIL68934.1"/>
    </source>
</evidence>
<gene>
    <name evidence="5" type="ORF">M378DRAFT_158085</name>
</gene>
<dbReference type="InterPro" id="IPR028133">
    <property type="entry name" value="Dynamitin"/>
</dbReference>
<name>A0A0C2TP08_AMAMK</name>
<dbReference type="GO" id="GO:0005737">
    <property type="term" value="C:cytoplasm"/>
    <property type="evidence" value="ECO:0007669"/>
    <property type="project" value="UniProtKB-SubCell"/>
</dbReference>
<keyword evidence="6" id="KW-1185">Reference proteome</keyword>
<feature type="compositionally biased region" description="Low complexity" evidence="4">
    <location>
        <begin position="86"/>
        <end position="102"/>
    </location>
</feature>
<dbReference type="AlphaFoldDB" id="A0A0C2TP08"/>
<dbReference type="GO" id="GO:0007017">
    <property type="term" value="P:microtubule-based process"/>
    <property type="evidence" value="ECO:0007669"/>
    <property type="project" value="InterPro"/>
</dbReference>
<protein>
    <recommendedName>
        <fullName evidence="7">Dynamitin</fullName>
    </recommendedName>
</protein>
<dbReference type="EMBL" id="KN818227">
    <property type="protein sequence ID" value="KIL68934.1"/>
    <property type="molecule type" value="Genomic_DNA"/>
</dbReference>
<organism evidence="5 6">
    <name type="scientific">Amanita muscaria (strain Koide BX008)</name>
    <dbReference type="NCBI Taxonomy" id="946122"/>
    <lineage>
        <taxon>Eukaryota</taxon>
        <taxon>Fungi</taxon>
        <taxon>Dikarya</taxon>
        <taxon>Basidiomycota</taxon>
        <taxon>Agaricomycotina</taxon>
        <taxon>Agaricomycetes</taxon>
        <taxon>Agaricomycetidae</taxon>
        <taxon>Agaricales</taxon>
        <taxon>Pluteineae</taxon>
        <taxon>Amanitaceae</taxon>
        <taxon>Amanita</taxon>
    </lineage>
</organism>